<evidence type="ECO:0000256" key="4">
    <source>
        <dbReference type="ARBA" id="ARBA00023136"/>
    </source>
</evidence>
<feature type="transmembrane region" description="Helical" evidence="5">
    <location>
        <begin position="20"/>
        <end position="41"/>
    </location>
</feature>
<dbReference type="PANTHER" id="PTHR23537:SF1">
    <property type="entry name" value="SUGAR TRANSPORTER"/>
    <property type="match status" value="1"/>
</dbReference>
<dbReference type="RefSeq" id="WP_083395838.1">
    <property type="nucleotide sequence ID" value="NZ_FNSV01000005.1"/>
</dbReference>
<dbReference type="Gene3D" id="1.20.1250.20">
    <property type="entry name" value="MFS general substrate transporter like domains"/>
    <property type="match status" value="1"/>
</dbReference>
<gene>
    <name evidence="7" type="ORF">SAMN04490239_8680</name>
</gene>
<dbReference type="GO" id="GO:0022857">
    <property type="term" value="F:transmembrane transporter activity"/>
    <property type="evidence" value="ECO:0007669"/>
    <property type="project" value="InterPro"/>
</dbReference>
<keyword evidence="8" id="KW-1185">Reference proteome</keyword>
<organism evidence="7 8">
    <name type="scientific">Rhodococcus koreensis</name>
    <dbReference type="NCBI Taxonomy" id="99653"/>
    <lineage>
        <taxon>Bacteria</taxon>
        <taxon>Bacillati</taxon>
        <taxon>Actinomycetota</taxon>
        <taxon>Actinomycetes</taxon>
        <taxon>Mycobacteriales</taxon>
        <taxon>Nocardiaceae</taxon>
        <taxon>Rhodococcus</taxon>
    </lineage>
</organism>
<feature type="transmembrane region" description="Helical" evidence="5">
    <location>
        <begin position="281"/>
        <end position="299"/>
    </location>
</feature>
<feature type="transmembrane region" description="Helical" evidence="5">
    <location>
        <begin position="256"/>
        <end position="274"/>
    </location>
</feature>
<dbReference type="InterPro" id="IPR010645">
    <property type="entry name" value="MFS_4"/>
</dbReference>
<evidence type="ECO:0000256" key="3">
    <source>
        <dbReference type="ARBA" id="ARBA00022989"/>
    </source>
</evidence>
<protein>
    <submittedName>
        <fullName evidence="7">Predicted arabinose efflux permease, MFS family</fullName>
    </submittedName>
</protein>
<feature type="transmembrane region" description="Helical" evidence="5">
    <location>
        <begin position="305"/>
        <end position="326"/>
    </location>
</feature>
<dbReference type="SUPFAM" id="SSF103473">
    <property type="entry name" value="MFS general substrate transporter"/>
    <property type="match status" value="1"/>
</dbReference>
<feature type="domain" description="Major facilitator superfamily (MFS) profile" evidence="6">
    <location>
        <begin position="21"/>
        <end position="390"/>
    </location>
</feature>
<feature type="transmembrane region" description="Helical" evidence="5">
    <location>
        <begin position="61"/>
        <end position="80"/>
    </location>
</feature>
<name>A0A1H5BI43_9NOCA</name>
<reference evidence="8" key="1">
    <citation type="submission" date="2016-10" db="EMBL/GenBank/DDBJ databases">
        <authorList>
            <person name="Varghese N."/>
            <person name="Submissions S."/>
        </authorList>
    </citation>
    <scope>NUCLEOTIDE SEQUENCE [LARGE SCALE GENOMIC DNA]</scope>
    <source>
        <strain evidence="8">DSM 44498</strain>
    </source>
</reference>
<feature type="transmembrane region" description="Helical" evidence="5">
    <location>
        <begin position="149"/>
        <end position="170"/>
    </location>
</feature>
<evidence type="ECO:0000313" key="8">
    <source>
        <dbReference type="Proteomes" id="UP000183561"/>
    </source>
</evidence>
<dbReference type="AlphaFoldDB" id="A0A1H5BI43"/>
<feature type="transmembrane region" description="Helical" evidence="5">
    <location>
        <begin position="218"/>
        <end position="244"/>
    </location>
</feature>
<keyword evidence="2 5" id="KW-0812">Transmembrane</keyword>
<dbReference type="Pfam" id="PF06779">
    <property type="entry name" value="MFS_4"/>
    <property type="match status" value="1"/>
</dbReference>
<dbReference type="PANTHER" id="PTHR23537">
    <property type="match status" value="1"/>
</dbReference>
<comment type="subcellular location">
    <subcellularLocation>
        <location evidence="1">Cell membrane</location>
        <topology evidence="1">Multi-pass membrane protein</topology>
    </subcellularLocation>
</comment>
<dbReference type="Proteomes" id="UP000183561">
    <property type="component" value="Unassembled WGS sequence"/>
</dbReference>
<keyword evidence="3 5" id="KW-1133">Transmembrane helix</keyword>
<feature type="transmembrane region" description="Helical" evidence="5">
    <location>
        <begin position="338"/>
        <end position="360"/>
    </location>
</feature>
<dbReference type="EMBL" id="FNSV01000005">
    <property type="protein sequence ID" value="SED53640.1"/>
    <property type="molecule type" value="Genomic_DNA"/>
</dbReference>
<evidence type="ECO:0000313" key="7">
    <source>
        <dbReference type="EMBL" id="SED53640.1"/>
    </source>
</evidence>
<feature type="transmembrane region" description="Helical" evidence="5">
    <location>
        <begin position="366"/>
        <end position="387"/>
    </location>
</feature>
<feature type="transmembrane region" description="Helical" evidence="5">
    <location>
        <begin position="114"/>
        <end position="137"/>
    </location>
</feature>
<sequence length="411" mass="42823">MNALSSADERFTFRTPTSPWITVGQVGAALAASMGIGRFVYTPVLPLMEAQAGLTPSAGAALATANYLGYLIGALAGIVLPGMMRSAATLRFSLLVLTLTLALMPVASNETFWGVLRFIAGVTSALVFVVAVGAMHFHLSGHAAHLSGWAFGGIGAGIALSGLVVLILRSMSTWEAVWWAAALLTLICTLAAWTLTPERAPMAPTVERRKSPKRKRRWFSMLFISYSLEGVGYIIAGTFLVAAIDHTAGSFAGSGAWVIVGLAALPSAPLWALLGRRWSRPILLVTALVVQAAGIALPAVADGIWAALISAFLFGGTFLGISQMSLTIGAHLQFPRAVAILTTGYSLGQIGGPLIVTPLLSDGYHLALLVASGIVLAAALAATLLASTHMRSVETSRSHSHSRVVGLSKSI</sequence>
<feature type="transmembrane region" description="Helical" evidence="5">
    <location>
        <begin position="92"/>
        <end position="108"/>
    </location>
</feature>
<keyword evidence="4 5" id="KW-0472">Membrane</keyword>
<dbReference type="InterPro" id="IPR020846">
    <property type="entry name" value="MFS_dom"/>
</dbReference>
<evidence type="ECO:0000256" key="2">
    <source>
        <dbReference type="ARBA" id="ARBA00022692"/>
    </source>
</evidence>
<evidence type="ECO:0000256" key="1">
    <source>
        <dbReference type="ARBA" id="ARBA00004651"/>
    </source>
</evidence>
<accession>A0A1H5BI43</accession>
<feature type="transmembrane region" description="Helical" evidence="5">
    <location>
        <begin position="176"/>
        <end position="197"/>
    </location>
</feature>
<evidence type="ECO:0000259" key="6">
    <source>
        <dbReference type="PROSITE" id="PS50850"/>
    </source>
</evidence>
<proteinExistence type="predicted"/>
<dbReference type="GO" id="GO:0005886">
    <property type="term" value="C:plasma membrane"/>
    <property type="evidence" value="ECO:0007669"/>
    <property type="project" value="UniProtKB-SubCell"/>
</dbReference>
<dbReference type="InterPro" id="IPR036259">
    <property type="entry name" value="MFS_trans_sf"/>
</dbReference>
<dbReference type="PROSITE" id="PS50850">
    <property type="entry name" value="MFS"/>
    <property type="match status" value="1"/>
</dbReference>
<evidence type="ECO:0000256" key="5">
    <source>
        <dbReference type="SAM" id="Phobius"/>
    </source>
</evidence>
<dbReference type="OrthoDB" id="9797953at2"/>